<dbReference type="PRINTS" id="PR00080">
    <property type="entry name" value="SDRFAMILY"/>
</dbReference>
<accession>A0A8J6HJW9</accession>
<protein>
    <recommendedName>
        <fullName evidence="15">Mitochondrial carrier protein</fullName>
    </recommendedName>
</protein>
<name>A0A8J6HJW9_TENMO</name>
<evidence type="ECO:0008006" key="15">
    <source>
        <dbReference type="Google" id="ProtNLM"/>
    </source>
</evidence>
<dbReference type="InterPro" id="IPR036291">
    <property type="entry name" value="NAD(P)-bd_dom_sf"/>
</dbReference>
<feature type="repeat" description="Solcar" evidence="10">
    <location>
        <begin position="275"/>
        <end position="364"/>
    </location>
</feature>
<comment type="similarity">
    <text evidence="2 11">Belongs to the mitochondrial carrier (TC 2.A.29) family.</text>
</comment>
<dbReference type="Proteomes" id="UP000719412">
    <property type="component" value="Unassembled WGS sequence"/>
</dbReference>
<evidence type="ECO:0000256" key="3">
    <source>
        <dbReference type="ARBA" id="ARBA00022448"/>
    </source>
</evidence>
<dbReference type="Pfam" id="PF00153">
    <property type="entry name" value="Mito_carr"/>
    <property type="match status" value="3"/>
</dbReference>
<dbReference type="AlphaFoldDB" id="A0A8J6HJW9"/>
<evidence type="ECO:0000256" key="9">
    <source>
        <dbReference type="ARBA" id="ARBA00023136"/>
    </source>
</evidence>
<evidence type="ECO:0000313" key="14">
    <source>
        <dbReference type="Proteomes" id="UP000719412"/>
    </source>
</evidence>
<keyword evidence="4 10" id="KW-0812">Transmembrane</keyword>
<dbReference type="Gene3D" id="1.50.40.10">
    <property type="entry name" value="Mitochondrial carrier domain"/>
    <property type="match status" value="1"/>
</dbReference>
<dbReference type="PANTHER" id="PTHR45928:SF1">
    <property type="entry name" value="RE38146P"/>
    <property type="match status" value="1"/>
</dbReference>
<dbReference type="PRINTS" id="PR00081">
    <property type="entry name" value="GDHRDH"/>
</dbReference>
<evidence type="ECO:0000256" key="2">
    <source>
        <dbReference type="ARBA" id="ARBA00006375"/>
    </source>
</evidence>
<proteinExistence type="inferred from homology"/>
<feature type="compositionally biased region" description="Basic and acidic residues" evidence="12">
    <location>
        <begin position="78"/>
        <end position="87"/>
    </location>
</feature>
<evidence type="ECO:0000256" key="6">
    <source>
        <dbReference type="ARBA" id="ARBA00022792"/>
    </source>
</evidence>
<dbReference type="PROSITE" id="PS50920">
    <property type="entry name" value="SOLCAR"/>
    <property type="match status" value="3"/>
</dbReference>
<evidence type="ECO:0000313" key="13">
    <source>
        <dbReference type="EMBL" id="KAH0814953.1"/>
    </source>
</evidence>
<dbReference type="CDD" id="cd05325">
    <property type="entry name" value="carb_red_sniffer_like_SDR_c"/>
    <property type="match status" value="1"/>
</dbReference>
<keyword evidence="8" id="KW-0496">Mitochondrion</keyword>
<feature type="repeat" description="Solcar" evidence="10">
    <location>
        <begin position="482"/>
        <end position="573"/>
    </location>
</feature>
<keyword evidence="14" id="KW-1185">Reference proteome</keyword>
<dbReference type="InterPro" id="IPR018108">
    <property type="entry name" value="MCP_transmembrane"/>
</dbReference>
<feature type="compositionally biased region" description="Basic and acidic residues" evidence="12">
    <location>
        <begin position="36"/>
        <end position="65"/>
    </location>
</feature>
<dbReference type="InterPro" id="IPR002347">
    <property type="entry name" value="SDR_fam"/>
</dbReference>
<keyword evidence="5" id="KW-0677">Repeat</keyword>
<dbReference type="InterPro" id="IPR051508">
    <property type="entry name" value="Mito_Carrier_Antiporter"/>
</dbReference>
<dbReference type="Gene3D" id="3.40.50.720">
    <property type="entry name" value="NAD(P)-binding Rossmann-like Domain"/>
    <property type="match status" value="1"/>
</dbReference>
<evidence type="ECO:0000256" key="5">
    <source>
        <dbReference type="ARBA" id="ARBA00022737"/>
    </source>
</evidence>
<evidence type="ECO:0000256" key="1">
    <source>
        <dbReference type="ARBA" id="ARBA00004448"/>
    </source>
</evidence>
<evidence type="ECO:0000256" key="8">
    <source>
        <dbReference type="ARBA" id="ARBA00023128"/>
    </source>
</evidence>
<dbReference type="Pfam" id="PF00106">
    <property type="entry name" value="adh_short"/>
    <property type="match status" value="1"/>
</dbReference>
<feature type="repeat" description="Solcar" evidence="10">
    <location>
        <begin position="374"/>
        <end position="472"/>
    </location>
</feature>
<evidence type="ECO:0000256" key="4">
    <source>
        <dbReference type="ARBA" id="ARBA00022692"/>
    </source>
</evidence>
<evidence type="ECO:0000256" key="12">
    <source>
        <dbReference type="SAM" id="MobiDB-lite"/>
    </source>
</evidence>
<reference evidence="13" key="1">
    <citation type="journal article" date="2020" name="J Insects Food Feed">
        <title>The yellow mealworm (Tenebrio molitor) genome: a resource for the emerging insects as food and feed industry.</title>
        <authorList>
            <person name="Eriksson T."/>
            <person name="Andere A."/>
            <person name="Kelstrup H."/>
            <person name="Emery V."/>
            <person name="Picard C."/>
        </authorList>
    </citation>
    <scope>NUCLEOTIDE SEQUENCE</scope>
    <source>
        <strain evidence="13">Stoneville</strain>
        <tissue evidence="13">Whole head</tissue>
    </source>
</reference>
<reference evidence="13" key="2">
    <citation type="submission" date="2021-08" db="EMBL/GenBank/DDBJ databases">
        <authorList>
            <person name="Eriksson T."/>
        </authorList>
    </citation>
    <scope>NUCLEOTIDE SEQUENCE</scope>
    <source>
        <strain evidence="13">Stoneville</strain>
        <tissue evidence="13">Whole head</tissue>
    </source>
</reference>
<dbReference type="GO" id="GO:0005743">
    <property type="term" value="C:mitochondrial inner membrane"/>
    <property type="evidence" value="ECO:0007669"/>
    <property type="project" value="UniProtKB-SubCell"/>
</dbReference>
<gene>
    <name evidence="13" type="ORF">GEV33_007837</name>
</gene>
<dbReference type="InterPro" id="IPR023395">
    <property type="entry name" value="MCP_dom_sf"/>
</dbReference>
<evidence type="ECO:0000256" key="10">
    <source>
        <dbReference type="PROSITE-ProRule" id="PRU00282"/>
    </source>
</evidence>
<comment type="subcellular location">
    <subcellularLocation>
        <location evidence="1">Mitochondrion inner membrane</location>
        <topology evidence="1">Multi-pass membrane protein</topology>
    </subcellularLocation>
</comment>
<keyword evidence="6" id="KW-0999">Mitochondrion inner membrane</keyword>
<evidence type="ECO:0000256" key="7">
    <source>
        <dbReference type="ARBA" id="ARBA00022989"/>
    </source>
</evidence>
<keyword evidence="3 11" id="KW-0813">Transport</keyword>
<keyword evidence="7" id="KW-1133">Transmembrane helix</keyword>
<comment type="caution">
    <text evidence="13">The sequence shown here is derived from an EMBL/GenBank/DDBJ whole genome shotgun (WGS) entry which is preliminary data.</text>
</comment>
<dbReference type="EMBL" id="JABDTM020023727">
    <property type="protein sequence ID" value="KAH0814953.1"/>
    <property type="molecule type" value="Genomic_DNA"/>
</dbReference>
<sequence>MTLLKQKRNAIALVTFGAAARRVSGAASFSNGNKSVSDKVAKRRDEVDPCDRLQPRNRVRSDKTLGETPGSPGTRNSDLSERGKGEDVRDYDRYEEFSKKVKEIVKEDGLNILFNNAGVSSKFTRIQLVKSEQMLEAFKVNTIGPIMLTKALLPLLKQAANNNSEGPLGAQKAVVINTTSVLGSIALNNDGGFFPYRCSKAALNMATKSLSVDLLKDQILVTCVHPGWVKTDMGGSNAPLDVDTSVTGIIELIRNLNETHNGGFYQFDGQRLDCMDFVIGGLAAMGASVFSNPFDVLKTRMQLQGELQARGQHTVYYKHTLHAAYVVGKTEGIRGLQKGLGTALLMHSVRNSVRLGSYQWLSNHGFICDSQGKTILYKSLLASSLSGAAGAFCGSPLFLIKTQLQSQAAESIAVGHQHGHSGLVHAVKSIYMKHGVIGGEMLWLWRGAHATVLRAVVGSSAQLTSFAKTKDFLKDYEVFQHSTVLTAFAASIVGGVFQAVCMTPFDLVSTRLYNQATDAHGNGILYRGIADCFAKTYKSEGFVGLYKGLGANYFRLAPHGAFCLVFWDILKDLQNKYLKQS</sequence>
<dbReference type="PANTHER" id="PTHR45928">
    <property type="entry name" value="RE38146P"/>
    <property type="match status" value="1"/>
</dbReference>
<keyword evidence="9 10" id="KW-0472">Membrane</keyword>
<evidence type="ECO:0000256" key="11">
    <source>
        <dbReference type="RuleBase" id="RU000488"/>
    </source>
</evidence>
<organism evidence="13 14">
    <name type="scientific">Tenebrio molitor</name>
    <name type="common">Yellow mealworm beetle</name>
    <dbReference type="NCBI Taxonomy" id="7067"/>
    <lineage>
        <taxon>Eukaryota</taxon>
        <taxon>Metazoa</taxon>
        <taxon>Ecdysozoa</taxon>
        <taxon>Arthropoda</taxon>
        <taxon>Hexapoda</taxon>
        <taxon>Insecta</taxon>
        <taxon>Pterygota</taxon>
        <taxon>Neoptera</taxon>
        <taxon>Endopterygota</taxon>
        <taxon>Coleoptera</taxon>
        <taxon>Polyphaga</taxon>
        <taxon>Cucujiformia</taxon>
        <taxon>Tenebrionidae</taxon>
        <taxon>Tenebrio</taxon>
    </lineage>
</organism>
<feature type="region of interest" description="Disordered" evidence="12">
    <location>
        <begin position="27"/>
        <end position="87"/>
    </location>
</feature>
<dbReference type="SUPFAM" id="SSF103506">
    <property type="entry name" value="Mitochondrial carrier"/>
    <property type="match status" value="1"/>
</dbReference>
<dbReference type="SUPFAM" id="SSF51735">
    <property type="entry name" value="NAD(P)-binding Rossmann-fold domains"/>
    <property type="match status" value="1"/>
</dbReference>